<evidence type="ECO:0000313" key="2">
    <source>
        <dbReference type="Proteomes" id="UP000572268"/>
    </source>
</evidence>
<organism evidence="1 2">
    <name type="scientific">Perkinsus olseni</name>
    <name type="common">Perkinsus atlanticus</name>
    <dbReference type="NCBI Taxonomy" id="32597"/>
    <lineage>
        <taxon>Eukaryota</taxon>
        <taxon>Sar</taxon>
        <taxon>Alveolata</taxon>
        <taxon>Perkinsozoa</taxon>
        <taxon>Perkinsea</taxon>
        <taxon>Perkinsida</taxon>
        <taxon>Perkinsidae</taxon>
        <taxon>Perkinsus</taxon>
    </lineage>
</organism>
<proteinExistence type="predicted"/>
<name>A0A7J6LSE7_PEROL</name>
<dbReference type="EMBL" id="JABANN010000327">
    <property type="protein sequence ID" value="KAF4662222.1"/>
    <property type="molecule type" value="Genomic_DNA"/>
</dbReference>
<protein>
    <submittedName>
        <fullName evidence="1">Uncharacterized protein</fullName>
    </submittedName>
</protein>
<sequence>MSIALGWMRYATRLFRLKPTLGKQVGKFRQPDAVSSKGQVEATPSDLQMIMNSLAQSLRICGYLLVLRADDWSLDEIADFMSGCEVVGGFSDRVCDHLGDVSHRDIVRFASAVGDNSKCVDEFWMYIMAKRIQEIGNEPRSRSSSDPMYLSEFGEFQMEALVIVRMVGCIPSVSERHKKQSCDFRLAQIRDEELQQLPLLAAGERWLLSRAGLFLKSQEFGRVYESRPRAKGNLSVSAKLALGYQAALGSVFVTTPVKIVPDSRLNEWKAVVKVTNRIELILDFQGSKLYRNESSEASVADVLRRDMAGA</sequence>
<comment type="caution">
    <text evidence="1">The sequence shown here is derived from an EMBL/GenBank/DDBJ whole genome shotgun (WGS) entry which is preliminary data.</text>
</comment>
<reference evidence="1 2" key="1">
    <citation type="submission" date="2020-04" db="EMBL/GenBank/DDBJ databases">
        <title>Perkinsus olseni comparative genomics.</title>
        <authorList>
            <person name="Bogema D.R."/>
        </authorList>
    </citation>
    <scope>NUCLEOTIDE SEQUENCE [LARGE SCALE GENOMIC DNA]</scope>
    <source>
        <strain evidence="1">ATCC PRA-31</strain>
    </source>
</reference>
<gene>
    <name evidence="1" type="ORF">FOL46_005395</name>
</gene>
<evidence type="ECO:0000313" key="1">
    <source>
        <dbReference type="EMBL" id="KAF4662222.1"/>
    </source>
</evidence>
<dbReference type="AlphaFoldDB" id="A0A7J6LSE7"/>
<dbReference type="Proteomes" id="UP000572268">
    <property type="component" value="Unassembled WGS sequence"/>
</dbReference>
<accession>A0A7J6LSE7</accession>